<evidence type="ECO:0000313" key="7">
    <source>
        <dbReference type="EMBL" id="KAF7300660.1"/>
    </source>
</evidence>
<evidence type="ECO:0000256" key="2">
    <source>
        <dbReference type="ARBA" id="ARBA00022771"/>
    </source>
</evidence>
<feature type="compositionally biased region" description="Acidic residues" evidence="5">
    <location>
        <begin position="63"/>
        <end position="74"/>
    </location>
</feature>
<feature type="compositionally biased region" description="Acidic residues" evidence="5">
    <location>
        <begin position="352"/>
        <end position="364"/>
    </location>
</feature>
<dbReference type="PROSITE" id="PS00518">
    <property type="entry name" value="ZF_RING_1"/>
    <property type="match status" value="1"/>
</dbReference>
<protein>
    <submittedName>
        <fullName evidence="7">RING-type domain-containing protein</fullName>
    </submittedName>
</protein>
<dbReference type="Proteomes" id="UP000613580">
    <property type="component" value="Unassembled WGS sequence"/>
</dbReference>
<dbReference type="OrthoDB" id="2883209at2759"/>
<keyword evidence="2 4" id="KW-0863">Zinc-finger</keyword>
<dbReference type="InterPro" id="IPR013083">
    <property type="entry name" value="Znf_RING/FYVE/PHD"/>
</dbReference>
<reference evidence="7" key="1">
    <citation type="submission" date="2020-05" db="EMBL/GenBank/DDBJ databases">
        <title>Mycena genomes resolve the evolution of fungal bioluminescence.</title>
        <authorList>
            <person name="Tsai I.J."/>
        </authorList>
    </citation>
    <scope>NUCLEOTIDE SEQUENCE</scope>
    <source>
        <strain evidence="7">110903Hualien_Pintung</strain>
    </source>
</reference>
<evidence type="ECO:0000256" key="5">
    <source>
        <dbReference type="SAM" id="MobiDB-lite"/>
    </source>
</evidence>
<comment type="caution">
    <text evidence="7">The sequence shown here is derived from an EMBL/GenBank/DDBJ whole genome shotgun (WGS) entry which is preliminary data.</text>
</comment>
<feature type="compositionally biased region" description="Acidic residues" evidence="5">
    <location>
        <begin position="29"/>
        <end position="40"/>
    </location>
</feature>
<dbReference type="AlphaFoldDB" id="A0A8H6SKU8"/>
<dbReference type="SUPFAM" id="SSF57850">
    <property type="entry name" value="RING/U-box"/>
    <property type="match status" value="1"/>
</dbReference>
<proteinExistence type="predicted"/>
<accession>A0A8H6SKU8</accession>
<sequence>MSSRKRPADPVSDGVRGKKARQDPPTSLEDPDLVPTDTDEPTAPAPTPVRRKKARLDPPTSLEDPDLVSTDTDEPAVPAPTAVPAFQRPFLTLFTDDAGRSTLLITQYPTYASVAISRPALAPEGWRRTSAPGIAVREALIGDELDLDLPPVLEPKHPYHACDICKAVKTHPVILLNCGHTFCYLCARIKLQSSWRCHTCHMVIRSPPVQNQDVEDFLGLEYPLLAINKSRVTYSFRGLMFPTASVLPLATTIDTHSLFTCLRVDARNPPIVRGGRRRARSVDVDTAHRLPDDWQQTVSARGFYIAPDGMSKRQQVTEVPFKRVRLNPEHLEDPFATWRPMPSHGDAPAAEGGDEEAAADDDATTGDKRKTRASHTNPNAIWRPLIPEVSG</sequence>
<keyword evidence="1" id="KW-0479">Metal-binding</keyword>
<evidence type="ECO:0000256" key="4">
    <source>
        <dbReference type="PROSITE-ProRule" id="PRU00175"/>
    </source>
</evidence>
<dbReference type="InterPro" id="IPR001841">
    <property type="entry name" value="Znf_RING"/>
</dbReference>
<feature type="region of interest" description="Disordered" evidence="5">
    <location>
        <begin position="1"/>
        <end position="80"/>
    </location>
</feature>
<feature type="domain" description="RING-type" evidence="6">
    <location>
        <begin position="162"/>
        <end position="201"/>
    </location>
</feature>
<keyword evidence="3" id="KW-0862">Zinc</keyword>
<organism evidence="7 8">
    <name type="scientific">Mycena chlorophos</name>
    <name type="common">Agaric fungus</name>
    <name type="synonym">Agaricus chlorophos</name>
    <dbReference type="NCBI Taxonomy" id="658473"/>
    <lineage>
        <taxon>Eukaryota</taxon>
        <taxon>Fungi</taxon>
        <taxon>Dikarya</taxon>
        <taxon>Basidiomycota</taxon>
        <taxon>Agaricomycotina</taxon>
        <taxon>Agaricomycetes</taxon>
        <taxon>Agaricomycetidae</taxon>
        <taxon>Agaricales</taxon>
        <taxon>Marasmiineae</taxon>
        <taxon>Mycenaceae</taxon>
        <taxon>Mycena</taxon>
    </lineage>
</organism>
<dbReference type="Pfam" id="PF00097">
    <property type="entry name" value="zf-C3HC4"/>
    <property type="match status" value="1"/>
</dbReference>
<dbReference type="GO" id="GO:0008270">
    <property type="term" value="F:zinc ion binding"/>
    <property type="evidence" value="ECO:0007669"/>
    <property type="project" value="UniProtKB-KW"/>
</dbReference>
<feature type="region of interest" description="Disordered" evidence="5">
    <location>
        <begin position="334"/>
        <end position="391"/>
    </location>
</feature>
<dbReference type="CDD" id="cd16449">
    <property type="entry name" value="RING-HC"/>
    <property type="match status" value="1"/>
</dbReference>
<dbReference type="InterPro" id="IPR018957">
    <property type="entry name" value="Znf_C3HC4_RING-type"/>
</dbReference>
<dbReference type="EMBL" id="JACAZE010000013">
    <property type="protein sequence ID" value="KAF7300660.1"/>
    <property type="molecule type" value="Genomic_DNA"/>
</dbReference>
<evidence type="ECO:0000259" key="6">
    <source>
        <dbReference type="PROSITE" id="PS50089"/>
    </source>
</evidence>
<dbReference type="SMART" id="SM00184">
    <property type="entry name" value="RING"/>
    <property type="match status" value="1"/>
</dbReference>
<keyword evidence="8" id="KW-1185">Reference proteome</keyword>
<evidence type="ECO:0000256" key="3">
    <source>
        <dbReference type="ARBA" id="ARBA00022833"/>
    </source>
</evidence>
<evidence type="ECO:0000313" key="8">
    <source>
        <dbReference type="Proteomes" id="UP000613580"/>
    </source>
</evidence>
<dbReference type="PROSITE" id="PS50089">
    <property type="entry name" value="ZF_RING_2"/>
    <property type="match status" value="1"/>
</dbReference>
<name>A0A8H6SKU8_MYCCL</name>
<evidence type="ECO:0000256" key="1">
    <source>
        <dbReference type="ARBA" id="ARBA00022723"/>
    </source>
</evidence>
<gene>
    <name evidence="7" type="ORF">HMN09_00951500</name>
</gene>
<dbReference type="InterPro" id="IPR017907">
    <property type="entry name" value="Znf_RING_CS"/>
</dbReference>
<dbReference type="Gene3D" id="3.30.40.10">
    <property type="entry name" value="Zinc/RING finger domain, C3HC4 (zinc finger)"/>
    <property type="match status" value="1"/>
</dbReference>